<evidence type="ECO:0000313" key="3">
    <source>
        <dbReference type="Proteomes" id="UP000636479"/>
    </source>
</evidence>
<dbReference type="RefSeq" id="XP_037217280.1">
    <property type="nucleotide sequence ID" value="XM_037365868.1"/>
</dbReference>
<protein>
    <recommendedName>
        <fullName evidence="4">GATA-type domain-containing protein</fullName>
    </recommendedName>
</protein>
<evidence type="ECO:0000256" key="1">
    <source>
        <dbReference type="SAM" id="MobiDB-lite"/>
    </source>
</evidence>
<organism evidence="2 3">
    <name type="scientific">Mycena indigotica</name>
    <dbReference type="NCBI Taxonomy" id="2126181"/>
    <lineage>
        <taxon>Eukaryota</taxon>
        <taxon>Fungi</taxon>
        <taxon>Dikarya</taxon>
        <taxon>Basidiomycota</taxon>
        <taxon>Agaricomycotina</taxon>
        <taxon>Agaricomycetes</taxon>
        <taxon>Agaricomycetidae</taxon>
        <taxon>Agaricales</taxon>
        <taxon>Marasmiineae</taxon>
        <taxon>Mycenaceae</taxon>
        <taxon>Mycena</taxon>
    </lineage>
</organism>
<feature type="compositionally biased region" description="Polar residues" evidence="1">
    <location>
        <begin position="194"/>
        <end position="203"/>
    </location>
</feature>
<sequence>MPDQERDIVMGTPDKPLDNRPSHPRVSSSVKKKDWLAQIIALAEDRANKAIIRRDTTGRIVVLDQDGLDELFKSEHATSLERVEDELQALGAKKKSREYKGIRRLLVTWTHTLFMAQPSKSGTYPNKHPQADTSPNLVIPRASDIPAPERKQHRPKRRSVAPLTEWDEAELNREESEDDSGSGLDEDYVPVVLSSFSNQPSTSKRTRRSMVAQQSKEETPINQHPAPPPPTASKIQITPLIPANPPEVPDGVPRKCSFCNADTTPDWVYYKTTIYCLNCGLRALAHGAEQLPQCMAGLIQNV</sequence>
<proteinExistence type="predicted"/>
<reference evidence="2" key="1">
    <citation type="submission" date="2020-05" db="EMBL/GenBank/DDBJ databases">
        <title>Mycena genomes resolve the evolution of fungal bioluminescence.</title>
        <authorList>
            <person name="Tsai I.J."/>
        </authorList>
    </citation>
    <scope>NUCLEOTIDE SEQUENCE</scope>
    <source>
        <strain evidence="2">171206Taipei</strain>
    </source>
</reference>
<evidence type="ECO:0008006" key="4">
    <source>
        <dbReference type="Google" id="ProtNLM"/>
    </source>
</evidence>
<name>A0A8H6SDV1_9AGAR</name>
<evidence type="ECO:0000313" key="2">
    <source>
        <dbReference type="EMBL" id="KAF7296921.1"/>
    </source>
</evidence>
<dbReference type="EMBL" id="JACAZF010000008">
    <property type="protein sequence ID" value="KAF7296921.1"/>
    <property type="molecule type" value="Genomic_DNA"/>
</dbReference>
<comment type="caution">
    <text evidence="2">The sequence shown here is derived from an EMBL/GenBank/DDBJ whole genome shotgun (WGS) entry which is preliminary data.</text>
</comment>
<feature type="region of interest" description="Disordered" evidence="1">
    <location>
        <begin position="117"/>
        <end position="231"/>
    </location>
</feature>
<keyword evidence="3" id="KW-1185">Reference proteome</keyword>
<accession>A0A8H6SDV1</accession>
<feature type="region of interest" description="Disordered" evidence="1">
    <location>
        <begin position="1"/>
        <end position="29"/>
    </location>
</feature>
<feature type="compositionally biased region" description="Acidic residues" evidence="1">
    <location>
        <begin position="165"/>
        <end position="188"/>
    </location>
</feature>
<gene>
    <name evidence="2" type="ORF">MIND_00923900</name>
</gene>
<dbReference type="Proteomes" id="UP000636479">
    <property type="component" value="Unassembled WGS sequence"/>
</dbReference>
<dbReference type="GeneID" id="59348384"/>
<dbReference type="AlphaFoldDB" id="A0A8H6SDV1"/>